<gene>
    <name evidence="9" type="primary">rpl7ae</name>
    <name evidence="11" type="ORF">EIK79_13810</name>
</gene>
<comment type="similarity">
    <text evidence="2 9">Belongs to the eukaryotic ribosomal protein eL8 family.</text>
</comment>
<protein>
    <recommendedName>
        <fullName evidence="9">Large ribosomal subunit protein eL8</fullName>
    </recommendedName>
</protein>
<dbReference type="Proteomes" id="UP000282322">
    <property type="component" value="Unassembled WGS sequence"/>
</dbReference>
<dbReference type="GO" id="GO:0003735">
    <property type="term" value="F:structural constituent of ribosome"/>
    <property type="evidence" value="ECO:0007669"/>
    <property type="project" value="InterPro"/>
</dbReference>
<name>A0A3P3R6Y0_9EURY</name>
<evidence type="ECO:0000256" key="7">
    <source>
        <dbReference type="ARBA" id="ARBA00022980"/>
    </source>
</evidence>
<keyword evidence="12" id="KW-1185">Reference proteome</keyword>
<evidence type="ECO:0000256" key="2">
    <source>
        <dbReference type="ARBA" id="ARBA00007337"/>
    </source>
</evidence>
<feature type="domain" description="Ribosomal protein eL8/eL30/eS12/Gadd45" evidence="10">
    <location>
        <begin position="19"/>
        <end position="105"/>
    </location>
</feature>
<dbReference type="AlphaFoldDB" id="A0A3P3R6Y0"/>
<dbReference type="PRINTS" id="PR00884">
    <property type="entry name" value="RIBOSOMALHS6"/>
</dbReference>
<dbReference type="GO" id="GO:0005840">
    <property type="term" value="C:ribosome"/>
    <property type="evidence" value="ECO:0007669"/>
    <property type="project" value="UniProtKB-KW"/>
</dbReference>
<evidence type="ECO:0000313" key="11">
    <source>
        <dbReference type="EMBL" id="RRJ29207.1"/>
    </source>
</evidence>
<dbReference type="GO" id="GO:0019843">
    <property type="term" value="F:rRNA binding"/>
    <property type="evidence" value="ECO:0007669"/>
    <property type="project" value="UniProtKB-KW"/>
</dbReference>
<sequence>MSVYVDFDVPADLAEDAIEALQVARDTGSVKKGTNETTKAIERTSAELVYIAEDVQPEEVVMHLPELCDEKDIPYVFVETQDDIGHAAGLEVGSAAAALVDAGEAEGSVDDITNKLEDLR</sequence>
<dbReference type="PRINTS" id="PR00881">
    <property type="entry name" value="L7ARS6FAMILY"/>
</dbReference>
<keyword evidence="3 9" id="KW-0963">Cytoplasm</keyword>
<accession>A0A3P3R6Y0</accession>
<dbReference type="GO" id="GO:1990904">
    <property type="term" value="C:ribonucleoprotein complex"/>
    <property type="evidence" value="ECO:0007669"/>
    <property type="project" value="UniProtKB-KW"/>
</dbReference>
<comment type="caution">
    <text evidence="11">The sequence shown here is derived from an EMBL/GenBank/DDBJ whole genome shotgun (WGS) entry which is preliminary data.</text>
</comment>
<dbReference type="RefSeq" id="WP_124955695.1">
    <property type="nucleotide sequence ID" value="NZ_RRCH01000029.1"/>
</dbReference>
<dbReference type="GO" id="GO:0006412">
    <property type="term" value="P:translation"/>
    <property type="evidence" value="ECO:0007669"/>
    <property type="project" value="UniProtKB-UniRule"/>
</dbReference>
<dbReference type="FunFam" id="3.30.1330.30:FF:000020">
    <property type="entry name" value="50S ribosomal protein L7Ae"/>
    <property type="match status" value="1"/>
</dbReference>
<dbReference type="HAMAP" id="MF_00326">
    <property type="entry name" value="Ribosomal_eL8"/>
    <property type="match status" value="1"/>
</dbReference>
<dbReference type="InterPro" id="IPR050257">
    <property type="entry name" value="eL8/uL1-like"/>
</dbReference>
<dbReference type="InterPro" id="IPR029064">
    <property type="entry name" value="Ribosomal_eL30-like_sf"/>
</dbReference>
<evidence type="ECO:0000313" key="12">
    <source>
        <dbReference type="Proteomes" id="UP000282322"/>
    </source>
</evidence>
<evidence type="ECO:0000259" key="10">
    <source>
        <dbReference type="Pfam" id="PF01248"/>
    </source>
</evidence>
<evidence type="ECO:0000256" key="1">
    <source>
        <dbReference type="ARBA" id="ARBA00004496"/>
    </source>
</evidence>
<dbReference type="Gene3D" id="3.30.1330.30">
    <property type="match status" value="1"/>
</dbReference>
<keyword evidence="5 9" id="KW-0699">rRNA-binding</keyword>
<dbReference type="OrthoDB" id="25810at2157"/>
<evidence type="ECO:0000256" key="3">
    <source>
        <dbReference type="ARBA" id="ARBA00022490"/>
    </source>
</evidence>
<comment type="subcellular location">
    <subcellularLocation>
        <location evidence="1 9">Cytoplasm</location>
    </subcellularLocation>
</comment>
<dbReference type="Pfam" id="PF01248">
    <property type="entry name" value="Ribosomal_L7Ae"/>
    <property type="match status" value="1"/>
</dbReference>
<reference evidence="11 12" key="1">
    <citation type="submission" date="2018-11" db="EMBL/GenBank/DDBJ databases">
        <title>Taxonoimc description of Halomarina strain SPP-AMP-1.</title>
        <authorList>
            <person name="Pal Y."/>
            <person name="Srinivasana K."/>
            <person name="Verma A."/>
            <person name="Kumar P."/>
        </authorList>
    </citation>
    <scope>NUCLEOTIDE SEQUENCE [LARGE SCALE GENOMIC DNA]</scope>
    <source>
        <strain evidence="11 12">SPP-AMP-1</strain>
    </source>
</reference>
<comment type="subunit">
    <text evidence="9">Part of the 50S ribosomal subunit. Probably part of the RNase P complex.</text>
</comment>
<keyword evidence="4 9" id="KW-0819">tRNA processing</keyword>
<dbReference type="InterPro" id="IPR018492">
    <property type="entry name" value="Ribosomal_eL8/Nhp2"/>
</dbReference>
<dbReference type="EMBL" id="RRCH01000029">
    <property type="protein sequence ID" value="RRJ29207.1"/>
    <property type="molecule type" value="Genomic_DNA"/>
</dbReference>
<keyword evidence="8 9" id="KW-0687">Ribonucleoprotein</keyword>
<dbReference type="InterPro" id="IPR022481">
    <property type="entry name" value="Ribosomal_eL8_arc"/>
</dbReference>
<evidence type="ECO:0000256" key="9">
    <source>
        <dbReference type="HAMAP-Rule" id="MF_00326"/>
    </source>
</evidence>
<dbReference type="GO" id="GO:0001682">
    <property type="term" value="P:tRNA 5'-leader removal"/>
    <property type="evidence" value="ECO:0007669"/>
    <property type="project" value="UniProtKB-UniRule"/>
</dbReference>
<evidence type="ECO:0000256" key="4">
    <source>
        <dbReference type="ARBA" id="ARBA00022694"/>
    </source>
</evidence>
<comment type="function">
    <text evidence="9">Multifunctional RNA-binding protein that recognizes the K-turn motif in ribosomal RNA, the RNA component of RNase P, box H/ACA, box C/D and box C'/D' sRNAs.</text>
</comment>
<dbReference type="PANTHER" id="PTHR23105">
    <property type="entry name" value="RIBOSOMAL PROTEIN L7AE FAMILY MEMBER"/>
    <property type="match status" value="1"/>
</dbReference>
<keyword evidence="6 9" id="KW-0694">RNA-binding</keyword>
<dbReference type="SUPFAM" id="SSF55315">
    <property type="entry name" value="L30e-like"/>
    <property type="match status" value="1"/>
</dbReference>
<dbReference type="GO" id="GO:0005737">
    <property type="term" value="C:cytoplasm"/>
    <property type="evidence" value="ECO:0007669"/>
    <property type="project" value="UniProtKB-SubCell"/>
</dbReference>
<proteinExistence type="inferred from homology"/>
<dbReference type="NCBIfam" id="TIGR03677">
    <property type="entry name" value="eL8_ribo"/>
    <property type="match status" value="1"/>
</dbReference>
<organism evidence="11 12">
    <name type="scientific">Halocatena pleomorpha</name>
    <dbReference type="NCBI Taxonomy" id="1785090"/>
    <lineage>
        <taxon>Archaea</taxon>
        <taxon>Methanobacteriati</taxon>
        <taxon>Methanobacteriota</taxon>
        <taxon>Stenosarchaea group</taxon>
        <taxon>Halobacteria</taxon>
        <taxon>Halobacteriales</taxon>
        <taxon>Natronomonadaceae</taxon>
        <taxon>Halocatena</taxon>
    </lineage>
</organism>
<dbReference type="GO" id="GO:0004526">
    <property type="term" value="F:ribonuclease P activity"/>
    <property type="evidence" value="ECO:0007669"/>
    <property type="project" value="UniProtKB-UniRule"/>
</dbReference>
<evidence type="ECO:0000256" key="5">
    <source>
        <dbReference type="ARBA" id="ARBA00022730"/>
    </source>
</evidence>
<evidence type="ECO:0000256" key="6">
    <source>
        <dbReference type="ARBA" id="ARBA00022884"/>
    </source>
</evidence>
<evidence type="ECO:0000256" key="8">
    <source>
        <dbReference type="ARBA" id="ARBA00023274"/>
    </source>
</evidence>
<dbReference type="InterPro" id="IPR004038">
    <property type="entry name" value="Ribosomal_eL8/eL30/eS12/Gad45"/>
</dbReference>
<keyword evidence="7 9" id="KW-0689">Ribosomal protein</keyword>